<evidence type="ECO:0000313" key="2">
    <source>
        <dbReference type="EMBL" id="MEJ5976359.1"/>
    </source>
</evidence>
<comment type="caution">
    <text evidence="2">The sequence shown here is derived from an EMBL/GenBank/DDBJ whole genome shotgun (WGS) entry which is preliminary data.</text>
</comment>
<dbReference type="Proteomes" id="UP001361239">
    <property type="component" value="Unassembled WGS sequence"/>
</dbReference>
<gene>
    <name evidence="2" type="ORF">WG901_06915</name>
</gene>
<protein>
    <submittedName>
        <fullName evidence="2">Cell division protein ZapA</fullName>
    </submittedName>
</protein>
<reference evidence="2 3" key="1">
    <citation type="submission" date="2024-03" db="EMBL/GenBank/DDBJ databases">
        <authorList>
            <person name="Jo J.-H."/>
        </authorList>
    </citation>
    <scope>NUCLEOTIDE SEQUENCE [LARGE SCALE GENOMIC DNA]</scope>
    <source>
        <strain evidence="2 3">PS1R-30</strain>
    </source>
</reference>
<proteinExistence type="predicted"/>
<evidence type="ECO:0000256" key="1">
    <source>
        <dbReference type="SAM" id="MobiDB-lite"/>
    </source>
</evidence>
<dbReference type="RefSeq" id="WP_339586274.1">
    <property type="nucleotide sequence ID" value="NZ_JBBHJZ010000001.1"/>
</dbReference>
<organism evidence="2 3">
    <name type="scientific">Novosphingobium anseongense</name>
    <dbReference type="NCBI Taxonomy" id="3133436"/>
    <lineage>
        <taxon>Bacteria</taxon>
        <taxon>Pseudomonadati</taxon>
        <taxon>Pseudomonadota</taxon>
        <taxon>Alphaproteobacteria</taxon>
        <taxon>Sphingomonadales</taxon>
        <taxon>Sphingomonadaceae</taxon>
        <taxon>Novosphingobium</taxon>
    </lineage>
</organism>
<dbReference type="InterPro" id="IPR007838">
    <property type="entry name" value="Cell_div_ZapA-like"/>
</dbReference>
<sequence length="102" mass="10691">MSNVKLEIGGRHFTVACAEGEEDHVTGLGEMIATKIATMGDVTGQSESRMLLFAALLLADELHDANSRTGGANPQPGLSPASAQKLDSIAERLENLASRLEG</sequence>
<accession>A0ABU8RTQ1</accession>
<dbReference type="GO" id="GO:0051301">
    <property type="term" value="P:cell division"/>
    <property type="evidence" value="ECO:0007669"/>
    <property type="project" value="UniProtKB-KW"/>
</dbReference>
<dbReference type="SUPFAM" id="SSF102829">
    <property type="entry name" value="Cell division protein ZapA-like"/>
    <property type="match status" value="1"/>
</dbReference>
<feature type="region of interest" description="Disordered" evidence="1">
    <location>
        <begin position="65"/>
        <end position="84"/>
    </location>
</feature>
<evidence type="ECO:0000313" key="3">
    <source>
        <dbReference type="Proteomes" id="UP001361239"/>
    </source>
</evidence>
<keyword evidence="2" id="KW-0132">Cell division</keyword>
<keyword evidence="2" id="KW-0131">Cell cycle</keyword>
<dbReference type="EMBL" id="JBBHJZ010000001">
    <property type="protein sequence ID" value="MEJ5976359.1"/>
    <property type="molecule type" value="Genomic_DNA"/>
</dbReference>
<dbReference type="Pfam" id="PF05164">
    <property type="entry name" value="ZapA"/>
    <property type="match status" value="1"/>
</dbReference>
<keyword evidence="3" id="KW-1185">Reference proteome</keyword>
<dbReference type="InterPro" id="IPR036192">
    <property type="entry name" value="Cell_div_ZapA-like_sf"/>
</dbReference>
<name>A0ABU8RTQ1_9SPHN</name>